<evidence type="ECO:0000259" key="2">
    <source>
        <dbReference type="Pfam" id="PF01266"/>
    </source>
</evidence>
<feature type="region of interest" description="Disordered" evidence="1">
    <location>
        <begin position="1"/>
        <end position="24"/>
    </location>
</feature>
<dbReference type="PANTHER" id="PTHR13847">
    <property type="entry name" value="SARCOSINE DEHYDROGENASE-RELATED"/>
    <property type="match status" value="1"/>
</dbReference>
<dbReference type="InterPro" id="IPR036188">
    <property type="entry name" value="FAD/NAD-bd_sf"/>
</dbReference>
<sequence length="491" mass="53207">MDERARQPVSLPRNGPTVSYWQDPPDRIADHRTTEELPTSADVVIIGSGITGAAVAWNLLKHVPVPAPSDAAPRIVMLEARQACSGATGRNGGHTKAASYRTFTHHVATLGVEEAVKIARLELANIQAVQTFAACHNLAVDADVQPCNTVDVIYDEAEWEAAKSAVQAMRDAMGPEDAAARYELYSPEAVEEQFYCPSGEDGDKVYGGVGYFAGSLNAYAFTVGVLRMCLARGLNLQTGTPAEEVSARGDGKWEVRTPRGRILARDVVVATNGYTAALLGAFQGVIVPLRGQVTAQRPGSNMPFGGSLPTTYSFIYHDGYDYMVPRPAGSRYAGDIVIGGGLVRAENEGLDEYGTTDDTTVNETISKYLAEITPKYFGENWGEDHPDGRVRREWTGIMGYSPDGFPFVGEVPNASGLWISASFQGHGMVLCWKCAEALVTMMAGRRDGVDDDLETWFPSAFRISEERMRKRFLGRLHTSAKPAVPDNDSDL</sequence>
<evidence type="ECO:0000256" key="1">
    <source>
        <dbReference type="SAM" id="MobiDB-lite"/>
    </source>
</evidence>
<dbReference type="Gene3D" id="3.50.50.60">
    <property type="entry name" value="FAD/NAD(P)-binding domain"/>
    <property type="match status" value="1"/>
</dbReference>
<name>A0A420YAA4_9PEZI</name>
<organism evidence="3 4">
    <name type="scientific">Coniochaeta pulveracea</name>
    <dbReference type="NCBI Taxonomy" id="177199"/>
    <lineage>
        <taxon>Eukaryota</taxon>
        <taxon>Fungi</taxon>
        <taxon>Dikarya</taxon>
        <taxon>Ascomycota</taxon>
        <taxon>Pezizomycotina</taxon>
        <taxon>Sordariomycetes</taxon>
        <taxon>Sordariomycetidae</taxon>
        <taxon>Coniochaetales</taxon>
        <taxon>Coniochaetaceae</taxon>
        <taxon>Coniochaeta</taxon>
    </lineage>
</organism>
<dbReference type="SUPFAM" id="SSF51905">
    <property type="entry name" value="FAD/NAD(P)-binding domain"/>
    <property type="match status" value="1"/>
</dbReference>
<dbReference type="OrthoDB" id="429143at2759"/>
<accession>A0A420YAA4</accession>
<dbReference type="GO" id="GO:0005737">
    <property type="term" value="C:cytoplasm"/>
    <property type="evidence" value="ECO:0007669"/>
    <property type="project" value="TreeGrafter"/>
</dbReference>
<dbReference type="EMBL" id="QVQW01000026">
    <property type="protein sequence ID" value="RKU44815.1"/>
    <property type="molecule type" value="Genomic_DNA"/>
</dbReference>
<dbReference type="InterPro" id="IPR006076">
    <property type="entry name" value="FAD-dep_OxRdtase"/>
</dbReference>
<dbReference type="Gene3D" id="3.30.9.10">
    <property type="entry name" value="D-Amino Acid Oxidase, subunit A, domain 2"/>
    <property type="match status" value="1"/>
</dbReference>
<dbReference type="AlphaFoldDB" id="A0A420YAA4"/>
<evidence type="ECO:0000313" key="3">
    <source>
        <dbReference type="EMBL" id="RKU44815.1"/>
    </source>
</evidence>
<comment type="caution">
    <text evidence="3">The sequence shown here is derived from an EMBL/GenBank/DDBJ whole genome shotgun (WGS) entry which is preliminary data.</text>
</comment>
<feature type="domain" description="FAD dependent oxidoreductase" evidence="2">
    <location>
        <begin position="42"/>
        <end position="439"/>
    </location>
</feature>
<proteinExistence type="predicted"/>
<evidence type="ECO:0000313" key="4">
    <source>
        <dbReference type="Proteomes" id="UP000275385"/>
    </source>
</evidence>
<reference evidence="3 4" key="1">
    <citation type="submission" date="2018-08" db="EMBL/GenBank/DDBJ databases">
        <title>Draft genome of the lignicolous fungus Coniochaeta pulveracea.</title>
        <authorList>
            <person name="Borstlap C.J."/>
            <person name="De Witt R.N."/>
            <person name="Botha A."/>
            <person name="Volschenk H."/>
        </authorList>
    </citation>
    <scope>NUCLEOTIDE SEQUENCE [LARGE SCALE GENOMIC DNA]</scope>
    <source>
        <strain evidence="3 4">CAB683</strain>
    </source>
</reference>
<dbReference type="Pfam" id="PF01266">
    <property type="entry name" value="DAO"/>
    <property type="match status" value="1"/>
</dbReference>
<keyword evidence="4" id="KW-1185">Reference proteome</keyword>
<protein>
    <recommendedName>
        <fullName evidence="2">FAD dependent oxidoreductase domain-containing protein</fullName>
    </recommendedName>
</protein>
<dbReference type="PANTHER" id="PTHR13847:SF284">
    <property type="entry name" value="FAD DEPENDENT OXIDOREDUCTASE DOMAIN-CONTAINING PROTEIN"/>
    <property type="match status" value="1"/>
</dbReference>
<dbReference type="Proteomes" id="UP000275385">
    <property type="component" value="Unassembled WGS sequence"/>
</dbReference>
<dbReference type="STRING" id="177199.A0A420YAA4"/>
<gene>
    <name evidence="3" type="ORF">DL546_001701</name>
</gene>